<keyword evidence="5 8" id="KW-0812">Transmembrane</keyword>
<feature type="transmembrane region" description="Helical" evidence="8">
    <location>
        <begin position="397"/>
        <end position="414"/>
    </location>
</feature>
<evidence type="ECO:0000256" key="3">
    <source>
        <dbReference type="ARBA" id="ARBA00022448"/>
    </source>
</evidence>
<evidence type="ECO:0000259" key="9">
    <source>
        <dbReference type="PROSITE" id="PS51202"/>
    </source>
</evidence>
<dbReference type="RefSeq" id="WP_380604982.1">
    <property type="nucleotide sequence ID" value="NZ_JBHSDU010000015.1"/>
</dbReference>
<feature type="transmembrane region" description="Helical" evidence="8">
    <location>
        <begin position="96"/>
        <end position="120"/>
    </location>
</feature>
<dbReference type="InterPro" id="IPR050144">
    <property type="entry name" value="AAE_transporter"/>
</dbReference>
<keyword evidence="11" id="KW-1185">Reference proteome</keyword>
<dbReference type="InterPro" id="IPR006512">
    <property type="entry name" value="YidE_YbjL"/>
</dbReference>
<comment type="subcellular location">
    <subcellularLocation>
        <location evidence="1">Cell membrane</location>
        <topology evidence="1">Multi-pass membrane protein</topology>
    </subcellularLocation>
</comment>
<dbReference type="PROSITE" id="PS51202">
    <property type="entry name" value="RCK_C"/>
    <property type="match status" value="1"/>
</dbReference>
<feature type="transmembrane region" description="Helical" evidence="8">
    <location>
        <begin position="66"/>
        <end position="84"/>
    </location>
</feature>
<name>A0ABV8T545_9GAMM</name>
<feature type="transmembrane region" description="Helical" evidence="8">
    <location>
        <begin position="485"/>
        <end position="508"/>
    </location>
</feature>
<evidence type="ECO:0000256" key="7">
    <source>
        <dbReference type="ARBA" id="ARBA00023136"/>
    </source>
</evidence>
<accession>A0ABV8T545</accession>
<feature type="transmembrane region" description="Helical" evidence="8">
    <location>
        <begin position="163"/>
        <end position="186"/>
    </location>
</feature>
<gene>
    <name evidence="10" type="ORF">ACFPN2_33755</name>
</gene>
<feature type="transmembrane region" description="Helical" evidence="8">
    <location>
        <begin position="12"/>
        <end position="28"/>
    </location>
</feature>
<dbReference type="Pfam" id="PF06826">
    <property type="entry name" value="Asp-Al_Ex"/>
    <property type="match status" value="2"/>
</dbReference>
<dbReference type="Proteomes" id="UP001595904">
    <property type="component" value="Unassembled WGS sequence"/>
</dbReference>
<evidence type="ECO:0000313" key="10">
    <source>
        <dbReference type="EMBL" id="MFC4314088.1"/>
    </source>
</evidence>
<feature type="transmembrane region" description="Helical" evidence="8">
    <location>
        <begin position="420"/>
        <end position="439"/>
    </location>
</feature>
<feature type="transmembrane region" description="Helical" evidence="8">
    <location>
        <begin position="548"/>
        <end position="571"/>
    </location>
</feature>
<evidence type="ECO:0000256" key="2">
    <source>
        <dbReference type="ARBA" id="ARBA00009854"/>
    </source>
</evidence>
<evidence type="ECO:0000256" key="5">
    <source>
        <dbReference type="ARBA" id="ARBA00022692"/>
    </source>
</evidence>
<keyword evidence="7 8" id="KW-0472">Membrane</keyword>
<comment type="caution">
    <text evidence="10">The sequence shown here is derived from an EMBL/GenBank/DDBJ whole genome shotgun (WGS) entry which is preliminary data.</text>
</comment>
<dbReference type="EMBL" id="JBHSDU010000015">
    <property type="protein sequence ID" value="MFC4314088.1"/>
    <property type="molecule type" value="Genomic_DNA"/>
</dbReference>
<keyword evidence="3" id="KW-0813">Transport</keyword>
<evidence type="ECO:0000256" key="8">
    <source>
        <dbReference type="SAM" id="Phobius"/>
    </source>
</evidence>
<feature type="transmembrane region" description="Helical" evidence="8">
    <location>
        <begin position="35"/>
        <end position="54"/>
    </location>
</feature>
<sequence>MAGLFQFLHGEPFFTIFGVVALGMWLGAKKIKGIALGSVVCIILVGLVTSVWAYNAARISLALPEVLQTVFFNLFIFAIGVKIGPQFFSGLERDGWHLVALGLIVAALAPALAFACDWLFDWPEGAVAGVLAGSNNSSASFGAATAAVQSGGREIASDSSVKLVTGALSAAFALCYTVSQVQFVLLMKLLPKFARFDAPAEAQAFEKSMRGEHTAPLPGTVEAGEVADVSVAVRAYRVEASTIGGRTVAEIRAKAPRVSIETVRRENRWLTPEETLKLEPGDEVVVGAPVAAQVRVREALGPEIPDVEARSRNPVHTVDVVVGRRDVAGRTLPELLTSLGPGLYPNALFRAGAELPISAGTKLKMGDVIRVTGAESNLACLGKEVGQVIRASHISDVLTLALGLLVGAALGAIPVPLFGISISFGAAAVLVTGIVFGWLKTRHPALGGPISEGGRSLLEVLGLNTFTAVLAINSGQSVYEVMHGGPVWSLILGCLVISAVPALIAWWIGRHVLHMNPALLMGAIAGARQNTSSMQSAQEQSHSAVPGIGYPVPLAITTVALSVVAYLFALFV</sequence>
<evidence type="ECO:0000313" key="11">
    <source>
        <dbReference type="Proteomes" id="UP001595904"/>
    </source>
</evidence>
<evidence type="ECO:0000256" key="4">
    <source>
        <dbReference type="ARBA" id="ARBA00022475"/>
    </source>
</evidence>
<reference evidence="11" key="1">
    <citation type="journal article" date="2019" name="Int. J. Syst. Evol. Microbiol.">
        <title>The Global Catalogue of Microorganisms (GCM) 10K type strain sequencing project: providing services to taxonomists for standard genome sequencing and annotation.</title>
        <authorList>
            <consortium name="The Broad Institute Genomics Platform"/>
            <consortium name="The Broad Institute Genome Sequencing Center for Infectious Disease"/>
            <person name="Wu L."/>
            <person name="Ma J."/>
        </authorList>
    </citation>
    <scope>NUCLEOTIDE SEQUENCE [LARGE SCALE GENOMIC DNA]</scope>
    <source>
        <strain evidence="11">CGMCC 1.10759</strain>
    </source>
</reference>
<evidence type="ECO:0000256" key="6">
    <source>
        <dbReference type="ARBA" id="ARBA00022989"/>
    </source>
</evidence>
<dbReference type="SUPFAM" id="SSF116726">
    <property type="entry name" value="TrkA C-terminal domain-like"/>
    <property type="match status" value="2"/>
</dbReference>
<comment type="similarity">
    <text evidence="2">Belongs to the AAE transporter (TC 2.A.81) family.</text>
</comment>
<keyword evidence="4" id="KW-1003">Cell membrane</keyword>
<dbReference type="InterPro" id="IPR036721">
    <property type="entry name" value="RCK_C_sf"/>
</dbReference>
<dbReference type="InterPro" id="IPR006037">
    <property type="entry name" value="RCK_C"/>
</dbReference>
<protein>
    <submittedName>
        <fullName evidence="10">Aspartate:alanine exchanger family transporter</fullName>
    </submittedName>
</protein>
<keyword evidence="6 8" id="KW-1133">Transmembrane helix</keyword>
<evidence type="ECO:0000256" key="1">
    <source>
        <dbReference type="ARBA" id="ARBA00004651"/>
    </source>
</evidence>
<dbReference type="PANTHER" id="PTHR30445">
    <property type="entry name" value="K(+)_H(+) ANTIPORTER SUBUNIT KHTT"/>
    <property type="match status" value="1"/>
</dbReference>
<proteinExistence type="inferred from homology"/>
<organism evidence="10 11">
    <name type="scientific">Steroidobacter flavus</name>
    <dbReference type="NCBI Taxonomy" id="1842136"/>
    <lineage>
        <taxon>Bacteria</taxon>
        <taxon>Pseudomonadati</taxon>
        <taxon>Pseudomonadota</taxon>
        <taxon>Gammaproteobacteria</taxon>
        <taxon>Steroidobacterales</taxon>
        <taxon>Steroidobacteraceae</taxon>
        <taxon>Steroidobacter</taxon>
    </lineage>
</organism>
<feature type="domain" description="RCK C-terminal" evidence="9">
    <location>
        <begin position="221"/>
        <end position="303"/>
    </location>
</feature>
<dbReference type="PANTHER" id="PTHR30445:SF9">
    <property type="match status" value="1"/>
</dbReference>
<dbReference type="Gene3D" id="3.30.70.1450">
    <property type="entry name" value="Regulator of K+ conductance, C-terminal domain"/>
    <property type="match status" value="1"/>
</dbReference>